<evidence type="ECO:0000256" key="5">
    <source>
        <dbReference type="ARBA" id="ARBA00023012"/>
    </source>
</evidence>
<dbReference type="InterPro" id="IPR050482">
    <property type="entry name" value="Sensor_HK_TwoCompSys"/>
</dbReference>
<feature type="transmembrane region" description="Helical" evidence="7">
    <location>
        <begin position="264"/>
        <end position="284"/>
    </location>
</feature>
<evidence type="ECO:0000256" key="1">
    <source>
        <dbReference type="ARBA" id="ARBA00000085"/>
    </source>
</evidence>
<dbReference type="InterPro" id="IPR003594">
    <property type="entry name" value="HATPase_dom"/>
</dbReference>
<evidence type="ECO:0000256" key="2">
    <source>
        <dbReference type="ARBA" id="ARBA00012438"/>
    </source>
</evidence>
<feature type="transmembrane region" description="Helical" evidence="7">
    <location>
        <begin position="381"/>
        <end position="403"/>
    </location>
</feature>
<dbReference type="InterPro" id="IPR011623">
    <property type="entry name" value="7TMR_DISM_rcpt_extracell_dom1"/>
</dbReference>
<dbReference type="Pfam" id="PF07695">
    <property type="entry name" value="7TMR-DISM_7TM"/>
    <property type="match status" value="1"/>
</dbReference>
<keyword evidence="6" id="KW-0175">Coiled coil</keyword>
<feature type="transmembrane region" description="Helical" evidence="7">
    <location>
        <begin position="233"/>
        <end position="252"/>
    </location>
</feature>
<comment type="caution">
    <text evidence="9">The sequence shown here is derived from an EMBL/GenBank/DDBJ whole genome shotgun (WGS) entry which is preliminary data.</text>
</comment>
<keyword evidence="7" id="KW-1133">Transmembrane helix</keyword>
<keyword evidence="10" id="KW-1185">Reference proteome</keyword>
<organism evidence="9 10">
    <name type="scientific">Polaromonas aquatica</name>
    <dbReference type="NCBI Taxonomy" id="332657"/>
    <lineage>
        <taxon>Bacteria</taxon>
        <taxon>Pseudomonadati</taxon>
        <taxon>Pseudomonadota</taxon>
        <taxon>Betaproteobacteria</taxon>
        <taxon>Burkholderiales</taxon>
        <taxon>Comamonadaceae</taxon>
        <taxon>Polaromonas</taxon>
    </lineage>
</organism>
<keyword evidence="7" id="KW-0812">Transmembrane</keyword>
<dbReference type="CDD" id="cd16917">
    <property type="entry name" value="HATPase_UhpB-NarQ-NarX-like"/>
    <property type="match status" value="1"/>
</dbReference>
<name>A0ABW1TQX4_9BURK</name>
<keyword evidence="9" id="KW-0067">ATP-binding</keyword>
<keyword evidence="5" id="KW-0902">Two-component regulatory system</keyword>
<evidence type="ECO:0000313" key="9">
    <source>
        <dbReference type="EMBL" id="MFC6279753.1"/>
    </source>
</evidence>
<feature type="transmembrane region" description="Helical" evidence="7">
    <location>
        <begin position="352"/>
        <end position="375"/>
    </location>
</feature>
<dbReference type="RefSeq" id="WP_371435356.1">
    <property type="nucleotide sequence ID" value="NZ_JBHSRS010000002.1"/>
</dbReference>
<accession>A0ABW1TQX4</accession>
<protein>
    <recommendedName>
        <fullName evidence="2">histidine kinase</fullName>
        <ecNumber evidence="2">2.7.13.3</ecNumber>
    </recommendedName>
</protein>
<dbReference type="SMART" id="SM00387">
    <property type="entry name" value="HATPase_c"/>
    <property type="match status" value="1"/>
</dbReference>
<comment type="catalytic activity">
    <reaction evidence="1">
        <text>ATP + protein L-histidine = ADP + protein N-phospho-L-histidine.</text>
        <dbReference type="EC" id="2.7.13.3"/>
    </reaction>
</comment>
<feature type="coiled-coil region" evidence="6">
    <location>
        <begin position="406"/>
        <end position="433"/>
    </location>
</feature>
<proteinExistence type="predicted"/>
<keyword evidence="4" id="KW-0418">Kinase</keyword>
<feature type="transmembrane region" description="Helical" evidence="7">
    <location>
        <begin position="207"/>
        <end position="226"/>
    </location>
</feature>
<feature type="transmembrane region" description="Helical" evidence="7">
    <location>
        <begin position="323"/>
        <end position="345"/>
    </location>
</feature>
<dbReference type="InterPro" id="IPR008979">
    <property type="entry name" value="Galactose-bd-like_sf"/>
</dbReference>
<evidence type="ECO:0000313" key="10">
    <source>
        <dbReference type="Proteomes" id="UP001596270"/>
    </source>
</evidence>
<dbReference type="Proteomes" id="UP001596270">
    <property type="component" value="Unassembled WGS sequence"/>
</dbReference>
<gene>
    <name evidence="9" type="ORF">ACFQND_00675</name>
</gene>
<dbReference type="EMBL" id="JBHSRS010000002">
    <property type="protein sequence ID" value="MFC6279753.1"/>
    <property type="molecule type" value="Genomic_DNA"/>
</dbReference>
<feature type="transmembrane region" description="Helical" evidence="7">
    <location>
        <begin position="296"/>
        <end position="317"/>
    </location>
</feature>
<dbReference type="GO" id="GO:0005524">
    <property type="term" value="F:ATP binding"/>
    <property type="evidence" value="ECO:0007669"/>
    <property type="project" value="UniProtKB-KW"/>
</dbReference>
<keyword evidence="7" id="KW-0472">Membrane</keyword>
<evidence type="ECO:0000256" key="7">
    <source>
        <dbReference type="SAM" id="Phobius"/>
    </source>
</evidence>
<dbReference type="InterPro" id="IPR005467">
    <property type="entry name" value="His_kinase_dom"/>
</dbReference>
<dbReference type="Gene3D" id="2.60.120.260">
    <property type="entry name" value="Galactose-binding domain-like"/>
    <property type="match status" value="1"/>
</dbReference>
<reference evidence="10" key="1">
    <citation type="journal article" date="2019" name="Int. J. Syst. Evol. Microbiol.">
        <title>The Global Catalogue of Microorganisms (GCM) 10K type strain sequencing project: providing services to taxonomists for standard genome sequencing and annotation.</title>
        <authorList>
            <consortium name="The Broad Institute Genomics Platform"/>
            <consortium name="The Broad Institute Genome Sequencing Center for Infectious Disease"/>
            <person name="Wu L."/>
            <person name="Ma J."/>
        </authorList>
    </citation>
    <scope>NUCLEOTIDE SEQUENCE [LARGE SCALE GENOMIC DNA]</scope>
    <source>
        <strain evidence="10">CCUG 39402</strain>
    </source>
</reference>
<dbReference type="SUPFAM" id="SSF49785">
    <property type="entry name" value="Galactose-binding domain-like"/>
    <property type="match status" value="1"/>
</dbReference>
<dbReference type="PROSITE" id="PS50109">
    <property type="entry name" value="HIS_KIN"/>
    <property type="match status" value="1"/>
</dbReference>
<dbReference type="InterPro" id="IPR036890">
    <property type="entry name" value="HATPase_C_sf"/>
</dbReference>
<dbReference type="PANTHER" id="PTHR24421:SF10">
    <property type="entry name" value="NITRATE_NITRITE SENSOR PROTEIN NARQ"/>
    <property type="match status" value="1"/>
</dbReference>
<dbReference type="Pfam" id="PF02518">
    <property type="entry name" value="HATPase_c"/>
    <property type="match status" value="1"/>
</dbReference>
<evidence type="ECO:0000256" key="6">
    <source>
        <dbReference type="SAM" id="Coils"/>
    </source>
</evidence>
<evidence type="ECO:0000256" key="3">
    <source>
        <dbReference type="ARBA" id="ARBA00022679"/>
    </source>
</evidence>
<dbReference type="EC" id="2.7.13.3" evidence="2"/>
<dbReference type="Gene3D" id="3.30.565.10">
    <property type="entry name" value="Histidine kinase-like ATPase, C-terminal domain"/>
    <property type="match status" value="1"/>
</dbReference>
<evidence type="ECO:0000256" key="4">
    <source>
        <dbReference type="ARBA" id="ARBA00022777"/>
    </source>
</evidence>
<feature type="domain" description="Histidine kinase" evidence="8">
    <location>
        <begin position="550"/>
        <end position="638"/>
    </location>
</feature>
<keyword evidence="9" id="KW-0547">Nucleotide-binding</keyword>
<dbReference type="SUPFAM" id="SSF55874">
    <property type="entry name" value="ATPase domain of HSP90 chaperone/DNA topoisomerase II/histidine kinase"/>
    <property type="match status" value="1"/>
</dbReference>
<evidence type="ECO:0000259" key="8">
    <source>
        <dbReference type="PROSITE" id="PS50109"/>
    </source>
</evidence>
<keyword evidence="3" id="KW-0808">Transferase</keyword>
<sequence>MPYQKHLPQAGRELAHRGGLPGTRAGLAALILGLLAGLWMLLALPAKAHAEPAPQLHVEAVRAAGWHDEVPPAEGWTPVVLPDMWAERWPGFDGVVWYRLRWEQPADAPEAGLLLEHLSMAGVVWLNGTPISRDASLVEPLTRSWNTSRYWLLAAPLLRPGAGNTLLVRVSGLAAYQAGLGPVTVGPPTTTWPLYEHQRTIRRDLQVLGLASSGVMVMFFGALWVLRRRETAYGWFALMSFLWVVFALNQVVTSPWPFATTDGWQAFSTSLLMAFCCSFALFALRFCERRLPRFEAGLALLALACWLDLWLVAPAAMGLHRSLWTVVAIVVSTLASGAYVVYACLVRTRHLFALAPFMLVGGLAGLHDLLVFLQILDSNVYYSAMTSYVLVFGMALVLAGRFVQSLKRIENFNTELVEEVAAARAELASTLAQRHALELAHARIGERVKLVSDLHDGLGSMLVGSIATLEHAPSRQSAPQLLDMLKSLRDELRLIVEASGRDEGSHSFEELLSPLRHRTTQLLDANGIDCRWQVSGLAALELPPSQSLDLLRFLQEALANVLKHSGARRVDVSVLRSGDTLLLAVQDDGRGFALDAADQASGAGLRSMRARARRLGSALQLESAPGGTRVALQVNLSGA</sequence>
<dbReference type="PANTHER" id="PTHR24421">
    <property type="entry name" value="NITRATE/NITRITE SENSOR PROTEIN NARX-RELATED"/>
    <property type="match status" value="1"/>
</dbReference>